<sequence>MYIEFSNTFKIIFKRNGSIIKDKVTMQIYKEFEITFINSCFQGHNYGR</sequence>
<evidence type="ECO:0000313" key="2">
    <source>
        <dbReference type="Proteomes" id="UP000006744"/>
    </source>
</evidence>
<dbReference type="KEGG" id="bcg:BCG9842_A0037"/>
<accession>B7IZN0</accession>
<protein>
    <submittedName>
        <fullName evidence="1">Uncharacterized protein</fullName>
    </submittedName>
</protein>
<keyword evidence="1" id="KW-0614">Plasmid</keyword>
<gene>
    <name evidence="1" type="ordered locus">BCG9842_A0037</name>
</gene>
<dbReference type="Proteomes" id="UP000006744">
    <property type="component" value="Plasmid pG9842_140"/>
</dbReference>
<evidence type="ECO:0000313" key="1">
    <source>
        <dbReference type="EMBL" id="ACK98748.1"/>
    </source>
</evidence>
<dbReference type="AlphaFoldDB" id="B7IZN0"/>
<geneLocation type="plasmid" evidence="1 2">
    <name>pG9842_140</name>
</geneLocation>
<dbReference type="EMBL" id="CP001188">
    <property type="protein sequence ID" value="ACK98748.1"/>
    <property type="molecule type" value="Genomic_DNA"/>
</dbReference>
<reference evidence="1 2" key="1">
    <citation type="submission" date="2008-10" db="EMBL/GenBank/DDBJ databases">
        <title>Genome sequence of Bacillus cereus G9842.</title>
        <authorList>
            <person name="Dodson R.J."/>
            <person name="Durkin A.S."/>
            <person name="Rosovitz M.J."/>
            <person name="Rasko D.A."/>
            <person name="Hoffmaster A."/>
            <person name="Ravel J."/>
            <person name="Sutton G."/>
        </authorList>
    </citation>
    <scope>NUCLEOTIDE SEQUENCE [LARGE SCALE GENOMIC DNA]</scope>
    <source>
        <strain evidence="1 2">G9842</strain>
        <plasmid evidence="1 2">pG9842_140</plasmid>
    </source>
</reference>
<organism evidence="1 2">
    <name type="scientific">Bacillus cereus (strain G9842)</name>
    <dbReference type="NCBI Taxonomy" id="405531"/>
    <lineage>
        <taxon>Bacteria</taxon>
        <taxon>Bacillati</taxon>
        <taxon>Bacillota</taxon>
        <taxon>Bacilli</taxon>
        <taxon>Bacillales</taxon>
        <taxon>Bacillaceae</taxon>
        <taxon>Bacillus</taxon>
        <taxon>Bacillus cereus group</taxon>
    </lineage>
</organism>
<name>B7IZN0_BACC2</name>
<dbReference type="HOGENOM" id="CLU_3149081_0_0_9"/>
<proteinExistence type="predicted"/>